<dbReference type="InterPro" id="IPR001841">
    <property type="entry name" value="Znf_RING"/>
</dbReference>
<dbReference type="PROSITE" id="PS50089">
    <property type="entry name" value="ZF_RING_2"/>
    <property type="match status" value="1"/>
</dbReference>
<evidence type="ECO:0000313" key="4">
    <source>
        <dbReference type="EMBL" id="QOI90183.1"/>
    </source>
</evidence>
<dbReference type="Pfam" id="PF13639">
    <property type="entry name" value="zf-RING_2"/>
    <property type="match status" value="1"/>
</dbReference>
<keyword evidence="5" id="KW-1185">Reference proteome</keyword>
<keyword evidence="1" id="KW-0863">Zinc-finger</keyword>
<evidence type="ECO:0000256" key="1">
    <source>
        <dbReference type="PROSITE-ProRule" id="PRU00175"/>
    </source>
</evidence>
<dbReference type="GO" id="GO:0008270">
    <property type="term" value="F:zinc ion binding"/>
    <property type="evidence" value="ECO:0007669"/>
    <property type="project" value="UniProtKB-KW"/>
</dbReference>
<dbReference type="Proteomes" id="UP001162120">
    <property type="component" value="Segment"/>
</dbReference>
<dbReference type="SUPFAM" id="SSF57850">
    <property type="entry name" value="RING/U-box"/>
    <property type="match status" value="1"/>
</dbReference>
<keyword evidence="2" id="KW-0175">Coiled coil</keyword>
<evidence type="ECO:0000313" key="5">
    <source>
        <dbReference type="Proteomes" id="UP001162120"/>
    </source>
</evidence>
<sequence length="490" mass="57904">MNDILINCNKIESSAYIETNNKTRIITNVGYLITTNYEIIINMCKNTIDKMRFNKTRNDEIFVSHVNKPSTSNIIITQPYLIAFWENFQNEKLYVISNLSKFKKNVFSQYSIVIISHPLLNQQIHQIYKMSFNRVVLHNCHKKYFHKIIQCNFKWFVFSDEHTLNNSIRDTSEEILQHILVNDEQDTNNVTKHIIFCKKPIESLTLEGLVDKTIIDSVDKFNIKHIIKHLTDSSIKSEKDVIRYVLRRFNEQIKNIETNEHCIELMLFASYEDKKKKLDNLYKKKNVINEKKNELIKRITENNLCFICYSNIDIKTILKCCSNNVCFECINKWIKTNNTCPLCKKSEIQYFLVEDDHAVQIRNITNLNLSEENSIFENFQLLVKQLLTRTSKSKIAIIGYEQMFIRKFENILTTLNLSFLKFKGNNHILKNKLDKLNYEVDIIFIDCSRINCGIPINNITDIIILSKDFDVNAFNRQCKSVTNNWFLLYK</sequence>
<evidence type="ECO:0000256" key="2">
    <source>
        <dbReference type="SAM" id="Coils"/>
    </source>
</evidence>
<protein>
    <recommendedName>
        <fullName evidence="3">RING-type domain-containing protein</fullName>
    </recommendedName>
</protein>
<dbReference type="EMBL" id="MT663534">
    <property type="protein sequence ID" value="QOI90183.1"/>
    <property type="molecule type" value="Genomic_DNA"/>
</dbReference>
<feature type="coiled-coil region" evidence="2">
    <location>
        <begin position="271"/>
        <end position="298"/>
    </location>
</feature>
<evidence type="ECO:0000259" key="3">
    <source>
        <dbReference type="PROSITE" id="PS50089"/>
    </source>
</evidence>
<keyword evidence="1" id="KW-0862">Zinc</keyword>
<dbReference type="InterPro" id="IPR013083">
    <property type="entry name" value="Znf_RING/FYVE/PHD"/>
</dbReference>
<accession>A0A7M4CES3</accession>
<reference evidence="4" key="1">
    <citation type="submission" date="2020-06" db="EMBL/GenBank/DDBJ databases">
        <title>Lateral gene transfer of anion-conducting channel rhodopsins between green algae and giant viruses.</title>
        <authorList>
            <person name="Rozenberg A."/>
            <person name="Oppermann J."/>
            <person name="Wietek J."/>
            <person name="Fernandez Lahore R.G."/>
            <person name="Sandaa R.-A."/>
            <person name="Bratbak G."/>
            <person name="Hegemann P."/>
            <person name="Beja O."/>
        </authorList>
    </citation>
    <scope>NUCLEOTIDE SEQUENCE</scope>
    <source>
        <strain evidence="4">01B</strain>
    </source>
</reference>
<feature type="domain" description="RING-type" evidence="3">
    <location>
        <begin position="305"/>
        <end position="344"/>
    </location>
</feature>
<dbReference type="Gene3D" id="3.30.40.10">
    <property type="entry name" value="Zinc/RING finger domain, C3HC4 (zinc finger)"/>
    <property type="match status" value="1"/>
</dbReference>
<gene>
    <name evidence="4" type="ORF">HWQ62_00046</name>
</gene>
<keyword evidence="1" id="KW-0479">Metal-binding</keyword>
<proteinExistence type="predicted"/>
<organism evidence="4 5">
    <name type="scientific">Pyramimonas orientalis virus 01B</name>
    <dbReference type="NCBI Taxonomy" id="3134525"/>
    <lineage>
        <taxon>Viruses</taxon>
        <taxon>Varidnaviria</taxon>
        <taxon>Bamfordvirae</taxon>
        <taxon>Nucleocytoviricota</taxon>
        <taxon>Megaviricetes</taxon>
        <taxon>Imitervirales</taxon>
        <taxon>Allomimiviridae</taxon>
        <taxon>Heliosvirus</taxon>
        <taxon>Heliosvirus raunefjordenense</taxon>
    </lineage>
</organism>
<name>A0A7M4CES3_9VIRU</name>